<protein>
    <submittedName>
        <fullName evidence="1">Uncharacterized protein</fullName>
    </submittedName>
</protein>
<dbReference type="AlphaFoldDB" id="A0A0F3MQD9"/>
<dbReference type="EMBL" id="LANQ01000001">
    <property type="protein sequence ID" value="KJV57965.1"/>
    <property type="molecule type" value="Genomic_DNA"/>
</dbReference>
<gene>
    <name evidence="1" type="ORF">RFEPED_0336</name>
</gene>
<reference evidence="1 2" key="1">
    <citation type="submission" date="2015-01" db="EMBL/GenBank/DDBJ databases">
        <title>Genome Sequencing of Rickettsiales.</title>
        <authorList>
            <person name="Daugherty S.C."/>
            <person name="Su Q."/>
            <person name="Abolude K."/>
            <person name="Beier-Sexton M."/>
            <person name="Carlyon J.A."/>
            <person name="Carter R."/>
            <person name="Day N.P."/>
            <person name="Dumler S.J."/>
            <person name="Dyachenko V."/>
            <person name="Godinez A."/>
            <person name="Kurtti T.J."/>
            <person name="Lichay M."/>
            <person name="Mullins K.E."/>
            <person name="Ott S."/>
            <person name="Pappas-Brown V."/>
            <person name="Paris D.H."/>
            <person name="Patel P."/>
            <person name="Richards A.L."/>
            <person name="Sadzewicz L."/>
            <person name="Sears K."/>
            <person name="Seidman D."/>
            <person name="Sengamalay N."/>
            <person name="Stenos J."/>
            <person name="Tallon L.J."/>
            <person name="Vincent G."/>
            <person name="Fraser C.M."/>
            <person name="Munderloh U."/>
            <person name="Dunning-Hotopp J.C."/>
        </authorList>
    </citation>
    <scope>NUCLEOTIDE SEQUENCE [LARGE SCALE GENOMIC DNA]</scope>
    <source>
        <strain evidence="1 2">Pedreira</strain>
    </source>
</reference>
<comment type="caution">
    <text evidence="1">The sequence shown here is derived from an EMBL/GenBank/DDBJ whole genome shotgun (WGS) entry which is preliminary data.</text>
</comment>
<organism evidence="1 2">
    <name type="scientific">Rickettsia felis str. Pedreira</name>
    <dbReference type="NCBI Taxonomy" id="1359196"/>
    <lineage>
        <taxon>Bacteria</taxon>
        <taxon>Pseudomonadati</taxon>
        <taxon>Pseudomonadota</taxon>
        <taxon>Alphaproteobacteria</taxon>
        <taxon>Rickettsiales</taxon>
        <taxon>Rickettsiaceae</taxon>
        <taxon>Rickettsieae</taxon>
        <taxon>Rickettsia</taxon>
        <taxon>spotted fever group</taxon>
    </lineage>
</organism>
<proteinExistence type="predicted"/>
<sequence>MALPAWLPNRHCEEQSDAAIQKKIIKKNSDLQIFFYWIASSKLAVSSR</sequence>
<name>A0A0F3MQD9_RICFI</name>
<dbReference type="PATRIC" id="fig|1359196.3.peg.318"/>
<dbReference type="Proteomes" id="UP000033475">
    <property type="component" value="Unassembled WGS sequence"/>
</dbReference>
<evidence type="ECO:0000313" key="1">
    <source>
        <dbReference type="EMBL" id="KJV57965.1"/>
    </source>
</evidence>
<accession>A0A0F3MQD9</accession>
<evidence type="ECO:0000313" key="2">
    <source>
        <dbReference type="Proteomes" id="UP000033475"/>
    </source>
</evidence>